<proteinExistence type="predicted"/>
<dbReference type="EMBL" id="BMAU01021361">
    <property type="protein sequence ID" value="GFY22989.1"/>
    <property type="molecule type" value="Genomic_DNA"/>
</dbReference>
<gene>
    <name evidence="1" type="ORF">TNCV_2182501</name>
</gene>
<protein>
    <submittedName>
        <fullName evidence="1">Uncharacterized protein</fullName>
    </submittedName>
</protein>
<keyword evidence="2" id="KW-1185">Reference proteome</keyword>
<comment type="caution">
    <text evidence="1">The sequence shown here is derived from an EMBL/GenBank/DDBJ whole genome shotgun (WGS) entry which is preliminary data.</text>
</comment>
<evidence type="ECO:0000313" key="2">
    <source>
        <dbReference type="Proteomes" id="UP000887159"/>
    </source>
</evidence>
<dbReference type="AlphaFoldDB" id="A0A8X6VV37"/>
<organism evidence="1 2">
    <name type="scientific">Trichonephila clavipes</name>
    <name type="common">Golden silk orbweaver</name>
    <name type="synonym">Nephila clavipes</name>
    <dbReference type="NCBI Taxonomy" id="2585209"/>
    <lineage>
        <taxon>Eukaryota</taxon>
        <taxon>Metazoa</taxon>
        <taxon>Ecdysozoa</taxon>
        <taxon>Arthropoda</taxon>
        <taxon>Chelicerata</taxon>
        <taxon>Arachnida</taxon>
        <taxon>Araneae</taxon>
        <taxon>Araneomorphae</taxon>
        <taxon>Entelegynae</taxon>
        <taxon>Araneoidea</taxon>
        <taxon>Nephilidae</taxon>
        <taxon>Trichonephila</taxon>
    </lineage>
</organism>
<reference evidence="1" key="1">
    <citation type="submission" date="2020-08" db="EMBL/GenBank/DDBJ databases">
        <title>Multicomponent nature underlies the extraordinary mechanical properties of spider dragline silk.</title>
        <authorList>
            <person name="Kono N."/>
            <person name="Nakamura H."/>
            <person name="Mori M."/>
            <person name="Yoshida Y."/>
            <person name="Ohtoshi R."/>
            <person name="Malay A.D."/>
            <person name="Moran D.A.P."/>
            <person name="Tomita M."/>
            <person name="Numata K."/>
            <person name="Arakawa K."/>
        </authorList>
    </citation>
    <scope>NUCLEOTIDE SEQUENCE</scope>
</reference>
<name>A0A8X6VV37_TRICX</name>
<dbReference type="Proteomes" id="UP000887159">
    <property type="component" value="Unassembled WGS sequence"/>
</dbReference>
<evidence type="ECO:0000313" key="1">
    <source>
        <dbReference type="EMBL" id="GFY22989.1"/>
    </source>
</evidence>
<sequence>MKAATYDLRQSAVLIELRETTISTLRIQGLNDDAVMTILLERLTDLQVKHQIAVSEISSIPGWDNPVLPVNLFRNIHHFPKQLLLKGTKRKTNFHLPLLVIYPKIRELIQIRT</sequence>
<accession>A0A8X6VV37</accession>